<sequence>MFSRMNTFHVSSQNQKLLKIKLQNITFEESKTNLHTVLPS</sequence>
<protein>
    <submittedName>
        <fullName evidence="1">Uncharacterized protein</fullName>
    </submittedName>
</protein>
<keyword evidence="2" id="KW-1185">Reference proteome</keyword>
<organism evidence="1 2">
    <name type="scientific">Acanthoscelides obtectus</name>
    <name type="common">Bean weevil</name>
    <name type="synonym">Bruchus obtectus</name>
    <dbReference type="NCBI Taxonomy" id="200917"/>
    <lineage>
        <taxon>Eukaryota</taxon>
        <taxon>Metazoa</taxon>
        <taxon>Ecdysozoa</taxon>
        <taxon>Arthropoda</taxon>
        <taxon>Hexapoda</taxon>
        <taxon>Insecta</taxon>
        <taxon>Pterygota</taxon>
        <taxon>Neoptera</taxon>
        <taxon>Endopterygota</taxon>
        <taxon>Coleoptera</taxon>
        <taxon>Polyphaga</taxon>
        <taxon>Cucujiformia</taxon>
        <taxon>Chrysomeloidea</taxon>
        <taxon>Chrysomelidae</taxon>
        <taxon>Bruchinae</taxon>
        <taxon>Bruchini</taxon>
        <taxon>Acanthoscelides</taxon>
    </lineage>
</organism>
<comment type="caution">
    <text evidence="1">The sequence shown here is derived from an EMBL/GenBank/DDBJ whole genome shotgun (WGS) entry which is preliminary data.</text>
</comment>
<dbReference type="EMBL" id="CAKOFQ010006781">
    <property type="protein sequence ID" value="CAH1971068.1"/>
    <property type="molecule type" value="Genomic_DNA"/>
</dbReference>
<accession>A0A9P0KCP4</accession>
<dbReference type="AlphaFoldDB" id="A0A9P0KCP4"/>
<reference evidence="1" key="1">
    <citation type="submission" date="2022-03" db="EMBL/GenBank/DDBJ databases">
        <authorList>
            <person name="Sayadi A."/>
        </authorList>
    </citation>
    <scope>NUCLEOTIDE SEQUENCE</scope>
</reference>
<gene>
    <name evidence="1" type="ORF">ACAOBT_LOCUS9254</name>
</gene>
<evidence type="ECO:0000313" key="2">
    <source>
        <dbReference type="Proteomes" id="UP001152888"/>
    </source>
</evidence>
<proteinExistence type="predicted"/>
<dbReference type="Proteomes" id="UP001152888">
    <property type="component" value="Unassembled WGS sequence"/>
</dbReference>
<name>A0A9P0KCP4_ACAOB</name>
<evidence type="ECO:0000313" key="1">
    <source>
        <dbReference type="EMBL" id="CAH1971068.1"/>
    </source>
</evidence>